<name>A0A8J6UQW8_9BACT</name>
<comment type="function">
    <text evidence="12">Component of the F(0) channel, it forms part of the peripheral stalk, linking F(1) to F(0). The b'-subunit is a diverged and duplicated form of b found in plants and photosynthetic bacteria.</text>
</comment>
<keyword evidence="18" id="KW-0732">Signal</keyword>
<dbReference type="NCBIfam" id="TIGR01144">
    <property type="entry name" value="ATP_synt_b"/>
    <property type="match status" value="1"/>
</dbReference>
<keyword evidence="17" id="KW-0175">Coiled coil</keyword>
<dbReference type="PANTHER" id="PTHR34264:SF3">
    <property type="entry name" value="ATP SYNTHASE SUBUNIT B, CHLOROPLASTIC"/>
    <property type="match status" value="1"/>
</dbReference>
<protein>
    <recommendedName>
        <fullName evidence="15">ATP synthase subunit b</fullName>
    </recommendedName>
    <alternativeName>
        <fullName evidence="15">ATP synthase F(0) sector subunit b</fullName>
    </alternativeName>
    <alternativeName>
        <fullName evidence="15">ATPase subunit I</fullName>
    </alternativeName>
    <alternativeName>
        <fullName evidence="15">F-type ATPase subunit b</fullName>
        <shortName evidence="15">F-ATPase subunit b</shortName>
    </alternativeName>
</protein>
<feature type="signal peptide" evidence="18">
    <location>
        <begin position="1"/>
        <end position="24"/>
    </location>
</feature>
<evidence type="ECO:0000313" key="20">
    <source>
        <dbReference type="Proteomes" id="UP000632828"/>
    </source>
</evidence>
<evidence type="ECO:0000256" key="14">
    <source>
        <dbReference type="ARBA" id="ARBA00037847"/>
    </source>
</evidence>
<comment type="caution">
    <text evidence="19">The sequence shown here is derived from an EMBL/GenBank/DDBJ whole genome shotgun (WGS) entry which is preliminary data.</text>
</comment>
<keyword evidence="2 15" id="KW-1003">Cell membrane</keyword>
<feature type="transmembrane region" description="Helical" evidence="15">
    <location>
        <begin position="40"/>
        <end position="57"/>
    </location>
</feature>
<gene>
    <name evidence="15 19" type="primary">atpF</name>
    <name evidence="19" type="ORF">ICT70_04300</name>
</gene>
<dbReference type="Proteomes" id="UP000632828">
    <property type="component" value="Unassembled WGS sequence"/>
</dbReference>
<keyword evidence="9 15" id="KW-0472">Membrane</keyword>
<dbReference type="PANTHER" id="PTHR34264">
    <property type="entry name" value="ATP SYNTHASE SUBUNIT B, CHLOROPLASTIC"/>
    <property type="match status" value="1"/>
</dbReference>
<comment type="function">
    <text evidence="11 15">F(1)F(0) ATP synthase produces ATP from ADP in the presence of a proton or sodium gradient. F-type ATPases consist of two structural domains, F(1) containing the extramembraneous catalytic core and F(0) containing the membrane proton channel, linked together by a central stalk and a peripheral stalk. During catalysis, ATP synthesis in the catalytic domain of F(1) is coupled via a rotary mechanism of the central stalk subunits to proton translocation.</text>
</comment>
<evidence type="ECO:0000256" key="17">
    <source>
        <dbReference type="SAM" id="Coils"/>
    </source>
</evidence>
<keyword evidence="7 15" id="KW-0406">Ion transport</keyword>
<evidence type="ECO:0000256" key="3">
    <source>
        <dbReference type="ARBA" id="ARBA00022547"/>
    </source>
</evidence>
<dbReference type="Pfam" id="PF00430">
    <property type="entry name" value="ATP-synt_B"/>
    <property type="match status" value="1"/>
</dbReference>
<organism evidence="19 20">
    <name type="scientific">Pelovirga terrestris</name>
    <dbReference type="NCBI Taxonomy" id="2771352"/>
    <lineage>
        <taxon>Bacteria</taxon>
        <taxon>Pseudomonadati</taxon>
        <taxon>Thermodesulfobacteriota</taxon>
        <taxon>Desulfuromonadia</taxon>
        <taxon>Geobacterales</taxon>
        <taxon>Geobacteraceae</taxon>
        <taxon>Pelovirga</taxon>
    </lineage>
</organism>
<evidence type="ECO:0000256" key="16">
    <source>
        <dbReference type="RuleBase" id="RU003848"/>
    </source>
</evidence>
<dbReference type="GO" id="GO:0012505">
    <property type="term" value="C:endomembrane system"/>
    <property type="evidence" value="ECO:0007669"/>
    <property type="project" value="UniProtKB-SubCell"/>
</dbReference>
<evidence type="ECO:0000256" key="15">
    <source>
        <dbReference type="HAMAP-Rule" id="MF_01398"/>
    </source>
</evidence>
<feature type="chain" id="PRO_5035160089" description="ATP synthase subunit b" evidence="18">
    <location>
        <begin position="25"/>
        <end position="192"/>
    </location>
</feature>
<keyword evidence="3 15" id="KW-0138">CF(0)</keyword>
<sequence length="192" mass="21087">MNAKNKTLAGALVLVVLSCGTAMAAGDAHVDSGVLLKDFLYRLLNFSIVVAILVYFLKKPIGNALSGRRDDIEKALAEAKKVKEEAEAKFAEYDKKLNQATQEIAAISASIRKEAEMEKQKIIENAREQAVKIEQDAEKAAALEVAKARLSLQQEAVQLAVGVAEDLLKKNFTKDDDSRLIDEYMQKVGELH</sequence>
<dbReference type="InterPro" id="IPR002146">
    <property type="entry name" value="ATP_synth_b/b'su_bac/chlpt"/>
</dbReference>
<dbReference type="GO" id="GO:0005886">
    <property type="term" value="C:plasma membrane"/>
    <property type="evidence" value="ECO:0007669"/>
    <property type="project" value="UniProtKB-SubCell"/>
</dbReference>
<proteinExistence type="inferred from homology"/>
<keyword evidence="20" id="KW-1185">Reference proteome</keyword>
<feature type="coiled-coil region" evidence="17">
    <location>
        <begin position="65"/>
        <end position="143"/>
    </location>
</feature>
<keyword evidence="10 15" id="KW-0066">ATP synthesis</keyword>
<keyword evidence="8" id="KW-0793">Thylakoid</keyword>
<evidence type="ECO:0000256" key="18">
    <source>
        <dbReference type="SAM" id="SignalP"/>
    </source>
</evidence>
<comment type="subunit">
    <text evidence="15">F-type ATPases have 2 components, F(1) - the catalytic core - and F(0) - the membrane proton channel. F(1) has five subunits: alpha(3), beta(3), gamma(1), delta(1), epsilon(1). F(0) has three main subunits: a(1), b(2) and c(10-14). The alpha and beta chains form an alternating ring which encloses part of the gamma chain. F(1) is attached to F(0) by a central stalk formed by the gamma and epsilon chains, while a peripheral stalk is formed by the delta and b chains.</text>
</comment>
<keyword evidence="1 15" id="KW-0813">Transport</keyword>
<evidence type="ECO:0000256" key="10">
    <source>
        <dbReference type="ARBA" id="ARBA00023310"/>
    </source>
</evidence>
<dbReference type="EMBL" id="JACWUN010000004">
    <property type="protein sequence ID" value="MBD1399886.1"/>
    <property type="molecule type" value="Genomic_DNA"/>
</dbReference>
<comment type="subunit">
    <text evidence="13">F-type ATPases have 2 components, F(1) - the catalytic core - and F(0) - the membrane proton channel. F(1) has five subunits: alpha(3), beta(3), gamma(1), delta(1), epsilon(1). F(0) has four main subunits: a(1), b(2) and c(10-14). The alpha and beta chains form an alternating ring which encloses part of the gamma chain. F(1) is attached to F(0) by a central stalk formed by the gamma and epsilon chains, while a peripheral stalk is formed by the delta and b chains.</text>
</comment>
<comment type="subcellular location">
    <subcellularLocation>
        <location evidence="15">Cell membrane</location>
        <topology evidence="15">Single-pass membrane protein</topology>
    </subcellularLocation>
    <subcellularLocation>
        <location evidence="14">Endomembrane system</location>
        <topology evidence="14">Single-pass membrane protein</topology>
    </subcellularLocation>
</comment>
<evidence type="ECO:0000256" key="1">
    <source>
        <dbReference type="ARBA" id="ARBA00022448"/>
    </source>
</evidence>
<dbReference type="GO" id="GO:0045259">
    <property type="term" value="C:proton-transporting ATP synthase complex"/>
    <property type="evidence" value="ECO:0007669"/>
    <property type="project" value="UniProtKB-KW"/>
</dbReference>
<evidence type="ECO:0000256" key="8">
    <source>
        <dbReference type="ARBA" id="ARBA00023078"/>
    </source>
</evidence>
<evidence type="ECO:0000256" key="13">
    <source>
        <dbReference type="ARBA" id="ARBA00026054"/>
    </source>
</evidence>
<dbReference type="CDD" id="cd06503">
    <property type="entry name" value="ATP-synt_Fo_b"/>
    <property type="match status" value="1"/>
</dbReference>
<accession>A0A8J6UQW8</accession>
<reference evidence="19" key="1">
    <citation type="submission" date="2020-09" db="EMBL/GenBank/DDBJ databases">
        <title>Pelobacter alkaliphilus sp. nov., a novel anaerobic arsenate-reducing bacterium from terrestrial mud volcano.</title>
        <authorList>
            <person name="Khomyakova M.A."/>
            <person name="Merkel A.Y."/>
            <person name="Slobodkin A.I."/>
        </authorList>
    </citation>
    <scope>NUCLEOTIDE SEQUENCE</scope>
    <source>
        <strain evidence="19">M08fum</strain>
    </source>
</reference>
<dbReference type="InterPro" id="IPR005864">
    <property type="entry name" value="ATP_synth_F0_bsu_bac"/>
</dbReference>
<keyword evidence="6 15" id="KW-1133">Transmembrane helix</keyword>
<keyword evidence="4 15" id="KW-0812">Transmembrane</keyword>
<evidence type="ECO:0000256" key="9">
    <source>
        <dbReference type="ARBA" id="ARBA00023136"/>
    </source>
</evidence>
<evidence type="ECO:0000256" key="11">
    <source>
        <dbReference type="ARBA" id="ARBA00025198"/>
    </source>
</evidence>
<evidence type="ECO:0000256" key="7">
    <source>
        <dbReference type="ARBA" id="ARBA00023065"/>
    </source>
</evidence>
<evidence type="ECO:0000313" key="19">
    <source>
        <dbReference type="EMBL" id="MBD1399886.1"/>
    </source>
</evidence>
<dbReference type="PROSITE" id="PS51257">
    <property type="entry name" value="PROKAR_LIPOPROTEIN"/>
    <property type="match status" value="1"/>
</dbReference>
<evidence type="ECO:0000256" key="6">
    <source>
        <dbReference type="ARBA" id="ARBA00022989"/>
    </source>
</evidence>
<evidence type="ECO:0000256" key="12">
    <source>
        <dbReference type="ARBA" id="ARBA00025614"/>
    </source>
</evidence>
<keyword evidence="5 15" id="KW-0375">Hydrogen ion transport</keyword>
<evidence type="ECO:0000256" key="5">
    <source>
        <dbReference type="ARBA" id="ARBA00022781"/>
    </source>
</evidence>
<dbReference type="AlphaFoldDB" id="A0A8J6UQW8"/>
<evidence type="ECO:0000256" key="4">
    <source>
        <dbReference type="ARBA" id="ARBA00022692"/>
    </source>
</evidence>
<dbReference type="GO" id="GO:0046933">
    <property type="term" value="F:proton-transporting ATP synthase activity, rotational mechanism"/>
    <property type="evidence" value="ECO:0007669"/>
    <property type="project" value="UniProtKB-UniRule"/>
</dbReference>
<evidence type="ECO:0000256" key="2">
    <source>
        <dbReference type="ARBA" id="ARBA00022475"/>
    </source>
</evidence>
<comment type="similarity">
    <text evidence="15 16">Belongs to the ATPase B chain family.</text>
</comment>
<dbReference type="RefSeq" id="WP_191154167.1">
    <property type="nucleotide sequence ID" value="NZ_JACWUN010000004.1"/>
</dbReference>
<dbReference type="HAMAP" id="MF_01398">
    <property type="entry name" value="ATP_synth_b_bprime"/>
    <property type="match status" value="1"/>
</dbReference>